<keyword evidence="13" id="KW-1185">Reference proteome</keyword>
<keyword evidence="3" id="KW-1003">Cell membrane</keyword>
<feature type="domain" description="General secretion pathway GspH" evidence="11">
    <location>
        <begin position="47"/>
        <end position="160"/>
    </location>
</feature>
<dbReference type="InterPro" id="IPR012902">
    <property type="entry name" value="N_methyl_site"/>
</dbReference>
<dbReference type="EMBL" id="JAAVJI010000005">
    <property type="protein sequence ID" value="NJP01508.1"/>
    <property type="molecule type" value="Genomic_DNA"/>
</dbReference>
<evidence type="ECO:0000256" key="2">
    <source>
        <dbReference type="ARBA" id="ARBA00021549"/>
    </source>
</evidence>
<evidence type="ECO:0000256" key="4">
    <source>
        <dbReference type="ARBA" id="ARBA00022481"/>
    </source>
</evidence>
<evidence type="ECO:0000313" key="12">
    <source>
        <dbReference type="EMBL" id="NJP01508.1"/>
    </source>
</evidence>
<evidence type="ECO:0000256" key="9">
    <source>
        <dbReference type="ARBA" id="ARBA00025772"/>
    </source>
</evidence>
<evidence type="ECO:0000256" key="6">
    <source>
        <dbReference type="ARBA" id="ARBA00022692"/>
    </source>
</evidence>
<dbReference type="Pfam" id="PF07963">
    <property type="entry name" value="N_methyl"/>
    <property type="match status" value="1"/>
</dbReference>
<dbReference type="SUPFAM" id="SSF54523">
    <property type="entry name" value="Pili subunits"/>
    <property type="match status" value="1"/>
</dbReference>
<dbReference type="Gene3D" id="3.55.40.10">
    <property type="entry name" value="minor pseudopilin epsh domain"/>
    <property type="match status" value="1"/>
</dbReference>
<evidence type="ECO:0000256" key="5">
    <source>
        <dbReference type="ARBA" id="ARBA00022519"/>
    </source>
</evidence>
<comment type="subcellular location">
    <subcellularLocation>
        <location evidence="1">Cell inner membrane</location>
        <topology evidence="1">Single-pass membrane protein</topology>
    </subcellularLocation>
</comment>
<comment type="similarity">
    <text evidence="9">Belongs to the GSP H family.</text>
</comment>
<name>A0ABX0YHP1_9PSED</name>
<reference evidence="12 13" key="1">
    <citation type="submission" date="2020-03" db="EMBL/GenBank/DDBJ databases">
        <authorList>
            <person name="Wang L."/>
            <person name="He N."/>
            <person name="Li Y."/>
            <person name="Fang Y."/>
            <person name="Zhang F."/>
        </authorList>
    </citation>
    <scope>NUCLEOTIDE SEQUENCE [LARGE SCALE GENOMIC DNA]</scope>
    <source>
        <strain evidence="13">hsmgli-8</strain>
    </source>
</reference>
<organism evidence="12 13">
    <name type="scientific">Pseudomonas quercus</name>
    <dbReference type="NCBI Taxonomy" id="2722792"/>
    <lineage>
        <taxon>Bacteria</taxon>
        <taxon>Pseudomonadati</taxon>
        <taxon>Pseudomonadota</taxon>
        <taxon>Gammaproteobacteria</taxon>
        <taxon>Pseudomonadales</taxon>
        <taxon>Pseudomonadaceae</taxon>
        <taxon>Pseudomonas</taxon>
    </lineage>
</organism>
<keyword evidence="7" id="KW-1133">Transmembrane helix</keyword>
<keyword evidence="4" id="KW-0488">Methylation</keyword>
<evidence type="ECO:0000256" key="8">
    <source>
        <dbReference type="ARBA" id="ARBA00023136"/>
    </source>
</evidence>
<evidence type="ECO:0000256" key="3">
    <source>
        <dbReference type="ARBA" id="ARBA00022475"/>
    </source>
</evidence>
<keyword evidence="6" id="KW-0812">Transmembrane</keyword>
<evidence type="ECO:0000256" key="7">
    <source>
        <dbReference type="ARBA" id="ARBA00022989"/>
    </source>
</evidence>
<dbReference type="NCBIfam" id="TIGR02532">
    <property type="entry name" value="IV_pilin_GFxxxE"/>
    <property type="match status" value="1"/>
</dbReference>
<dbReference type="RefSeq" id="WP_168084139.1">
    <property type="nucleotide sequence ID" value="NZ_JAAVJI010000005.1"/>
</dbReference>
<evidence type="ECO:0000259" key="11">
    <source>
        <dbReference type="Pfam" id="PF12019"/>
    </source>
</evidence>
<dbReference type="InterPro" id="IPR045584">
    <property type="entry name" value="Pilin-like"/>
</dbReference>
<sequence length="177" mass="19385">MPRPRRTSQGLTLIELLAVMAVLAVLYSLGAPAFSKLIVDQRRLTFADELASGLRNARLEAVQRNRTVILQPLEGDWANGWRMVVDNSGKGPKDPSNPVIVHRAGPWPFAVVPTQNLREQVAFDFLGVPRLANRGALAGTFHLCDPGVAAHRRVVIARSGRVRVTREGLPTNLCPLN</sequence>
<dbReference type="InterPro" id="IPR022346">
    <property type="entry name" value="T2SS_GspH"/>
</dbReference>
<protein>
    <recommendedName>
        <fullName evidence="2">Type II secretion system protein H</fullName>
    </recommendedName>
    <alternativeName>
        <fullName evidence="10">General secretion pathway protein H</fullName>
    </alternativeName>
</protein>
<gene>
    <name evidence="12" type="ORF">HBH25_11655</name>
</gene>
<evidence type="ECO:0000256" key="10">
    <source>
        <dbReference type="ARBA" id="ARBA00030775"/>
    </source>
</evidence>
<keyword evidence="8" id="KW-0472">Membrane</keyword>
<comment type="caution">
    <text evidence="12">The sequence shown here is derived from an EMBL/GenBank/DDBJ whole genome shotgun (WGS) entry which is preliminary data.</text>
</comment>
<dbReference type="Pfam" id="PF12019">
    <property type="entry name" value="GspH"/>
    <property type="match status" value="1"/>
</dbReference>
<evidence type="ECO:0000313" key="13">
    <source>
        <dbReference type="Proteomes" id="UP000746535"/>
    </source>
</evidence>
<dbReference type="Proteomes" id="UP000746535">
    <property type="component" value="Unassembled WGS sequence"/>
</dbReference>
<accession>A0ABX0YHP1</accession>
<proteinExistence type="inferred from homology"/>
<evidence type="ECO:0000256" key="1">
    <source>
        <dbReference type="ARBA" id="ARBA00004377"/>
    </source>
</evidence>
<keyword evidence="5" id="KW-0997">Cell inner membrane</keyword>